<dbReference type="Pfam" id="PF07746">
    <property type="entry name" value="LigA"/>
    <property type="match status" value="1"/>
</dbReference>
<dbReference type="InterPro" id="IPR036622">
    <property type="entry name" value="LigA_sf"/>
</dbReference>
<dbReference type="AlphaFoldDB" id="A0A7W0DKL7"/>
<protein>
    <recommendedName>
        <fullName evidence="1">Extradiol ring-cleavage dioxygenase LigAB LigA subunit domain-containing protein</fullName>
    </recommendedName>
</protein>
<dbReference type="RefSeq" id="WP_181657788.1">
    <property type="nucleotide sequence ID" value="NZ_JACEHE010000007.1"/>
</dbReference>
<proteinExistence type="predicted"/>
<dbReference type="InterPro" id="IPR011986">
    <property type="entry name" value="Xdiol_dOase_LigA"/>
</dbReference>
<evidence type="ECO:0000259" key="1">
    <source>
        <dbReference type="Pfam" id="PF07746"/>
    </source>
</evidence>
<dbReference type="SUPFAM" id="SSF48076">
    <property type="entry name" value="LigA subunit of an aromatic-ring-opening dioxygenase LigAB"/>
    <property type="match status" value="1"/>
</dbReference>
<dbReference type="Proteomes" id="UP000545761">
    <property type="component" value="Unassembled WGS sequence"/>
</dbReference>
<evidence type="ECO:0000313" key="3">
    <source>
        <dbReference type="Proteomes" id="UP000545761"/>
    </source>
</evidence>
<sequence>MSLYATSRAMWKITREKELAERFQADPEAVLAGLDLTDVERKALAESNVRALFELGVHPFVLYHFALRLAGGFSMPFIQQYLGQLQGLTVGDLET</sequence>
<dbReference type="Gene3D" id="1.10.700.10">
    <property type="entry name" value="Dioxygenase LigAB, LigA subunit"/>
    <property type="match status" value="1"/>
</dbReference>
<reference evidence="2 3" key="1">
    <citation type="submission" date="2020-07" db="EMBL/GenBank/DDBJ databases">
        <title>Streptomyces isolated from Indian soil.</title>
        <authorList>
            <person name="Mandal S."/>
            <person name="Maiti P.K."/>
        </authorList>
    </citation>
    <scope>NUCLEOTIDE SEQUENCE [LARGE SCALE GENOMIC DNA]</scope>
    <source>
        <strain evidence="2 3">PSKA28</strain>
    </source>
</reference>
<evidence type="ECO:0000313" key="2">
    <source>
        <dbReference type="EMBL" id="MBA2946844.1"/>
    </source>
</evidence>
<organism evidence="2 3">
    <name type="scientific">Streptomyces himalayensis subsp. himalayensis</name>
    <dbReference type="NCBI Taxonomy" id="2756131"/>
    <lineage>
        <taxon>Bacteria</taxon>
        <taxon>Bacillati</taxon>
        <taxon>Actinomycetota</taxon>
        <taxon>Actinomycetes</taxon>
        <taxon>Kitasatosporales</taxon>
        <taxon>Streptomycetaceae</taxon>
        <taxon>Streptomyces</taxon>
        <taxon>Streptomyces himalayensis</taxon>
    </lineage>
</organism>
<gene>
    <name evidence="2" type="ORF">H1D24_13755</name>
</gene>
<dbReference type="EMBL" id="JACEHE010000007">
    <property type="protein sequence ID" value="MBA2946844.1"/>
    <property type="molecule type" value="Genomic_DNA"/>
</dbReference>
<comment type="caution">
    <text evidence="2">The sequence shown here is derived from an EMBL/GenBank/DDBJ whole genome shotgun (WGS) entry which is preliminary data.</text>
</comment>
<accession>A0A7W0DKL7</accession>
<name>A0A7W0DKL7_9ACTN</name>
<feature type="domain" description="Extradiol ring-cleavage dioxygenase LigAB LigA subunit" evidence="1">
    <location>
        <begin position="16"/>
        <end position="69"/>
    </location>
</feature>